<name>A0ACC3BR77_PYRYE</name>
<comment type="caution">
    <text evidence="1">The sequence shown here is derived from an EMBL/GenBank/DDBJ whole genome shotgun (WGS) entry which is preliminary data.</text>
</comment>
<evidence type="ECO:0000313" key="2">
    <source>
        <dbReference type="Proteomes" id="UP000798662"/>
    </source>
</evidence>
<evidence type="ECO:0000313" key="1">
    <source>
        <dbReference type="EMBL" id="KAK1860494.1"/>
    </source>
</evidence>
<dbReference type="Proteomes" id="UP000798662">
    <property type="component" value="Chromosome 1"/>
</dbReference>
<dbReference type="EMBL" id="CM020618">
    <property type="protein sequence ID" value="KAK1860494.1"/>
    <property type="molecule type" value="Genomic_DNA"/>
</dbReference>
<proteinExistence type="predicted"/>
<reference evidence="1" key="1">
    <citation type="submission" date="2019-11" db="EMBL/GenBank/DDBJ databases">
        <title>Nori genome reveals adaptations in red seaweeds to the harsh intertidal environment.</title>
        <authorList>
            <person name="Wang D."/>
            <person name="Mao Y."/>
        </authorList>
    </citation>
    <scope>NUCLEOTIDE SEQUENCE</scope>
    <source>
        <tissue evidence="1">Gametophyte</tissue>
    </source>
</reference>
<sequence>MRRTCGGGWLLPPHAGPPWLPASPIHEGGSTTASARRPPARPSAWPFARPRPRVCPPRFPVGGRATATPRHMCRAEGVGGWRRVASTRGDDKKAGTSVAFIGELALHASLLPFTPRTM</sequence>
<gene>
    <name evidence="1" type="ORF">I4F81_003083</name>
</gene>
<organism evidence="1 2">
    <name type="scientific">Pyropia yezoensis</name>
    <name type="common">Susabi-nori</name>
    <name type="synonym">Porphyra yezoensis</name>
    <dbReference type="NCBI Taxonomy" id="2788"/>
    <lineage>
        <taxon>Eukaryota</taxon>
        <taxon>Rhodophyta</taxon>
        <taxon>Bangiophyceae</taxon>
        <taxon>Bangiales</taxon>
        <taxon>Bangiaceae</taxon>
        <taxon>Pyropia</taxon>
    </lineage>
</organism>
<protein>
    <submittedName>
        <fullName evidence="1">Uncharacterized protein</fullName>
    </submittedName>
</protein>
<accession>A0ACC3BR77</accession>
<keyword evidence="2" id="KW-1185">Reference proteome</keyword>